<sequence>MAICNTQQSKRAIIEINWKNLGTISTQLFAFFNSYAAQALITTNKWISIDLASRSYIIDQQFLIVCVSTPYIIIPIKLQDYQHI</sequence>
<reference evidence="1" key="1">
    <citation type="submission" date="2021-01" db="EMBL/GenBank/DDBJ databases">
        <authorList>
            <consortium name="Genoscope - CEA"/>
            <person name="William W."/>
        </authorList>
    </citation>
    <scope>NUCLEOTIDE SEQUENCE</scope>
</reference>
<keyword evidence="2" id="KW-1185">Reference proteome</keyword>
<dbReference type="AlphaFoldDB" id="A0A8S1V623"/>
<protein>
    <submittedName>
        <fullName evidence="1">Uncharacterized protein</fullName>
    </submittedName>
</protein>
<gene>
    <name evidence="1" type="ORF">POCTA_138.1.T0600006</name>
</gene>
<dbReference type="EMBL" id="CAJJDP010000059">
    <property type="protein sequence ID" value="CAD8172244.1"/>
    <property type="molecule type" value="Genomic_DNA"/>
</dbReference>
<evidence type="ECO:0000313" key="1">
    <source>
        <dbReference type="EMBL" id="CAD8172244.1"/>
    </source>
</evidence>
<name>A0A8S1V623_PAROT</name>
<evidence type="ECO:0000313" key="2">
    <source>
        <dbReference type="Proteomes" id="UP000683925"/>
    </source>
</evidence>
<proteinExistence type="predicted"/>
<organism evidence="1 2">
    <name type="scientific">Paramecium octaurelia</name>
    <dbReference type="NCBI Taxonomy" id="43137"/>
    <lineage>
        <taxon>Eukaryota</taxon>
        <taxon>Sar</taxon>
        <taxon>Alveolata</taxon>
        <taxon>Ciliophora</taxon>
        <taxon>Intramacronucleata</taxon>
        <taxon>Oligohymenophorea</taxon>
        <taxon>Peniculida</taxon>
        <taxon>Parameciidae</taxon>
        <taxon>Paramecium</taxon>
    </lineage>
</organism>
<comment type="caution">
    <text evidence="1">The sequence shown here is derived from an EMBL/GenBank/DDBJ whole genome shotgun (WGS) entry which is preliminary data.</text>
</comment>
<dbReference type="Proteomes" id="UP000683925">
    <property type="component" value="Unassembled WGS sequence"/>
</dbReference>
<accession>A0A8S1V623</accession>